<organism evidence="1 2">
    <name type="scientific">Thioflexithrix psekupsensis</name>
    <dbReference type="NCBI Taxonomy" id="1570016"/>
    <lineage>
        <taxon>Bacteria</taxon>
        <taxon>Pseudomonadati</taxon>
        <taxon>Pseudomonadota</taxon>
        <taxon>Gammaproteobacteria</taxon>
        <taxon>Thiotrichales</taxon>
        <taxon>Thioflexithrix</taxon>
    </lineage>
</organism>
<dbReference type="PANTHER" id="PTHR39337">
    <property type="entry name" value="BLR5642 PROTEIN"/>
    <property type="match status" value="1"/>
</dbReference>
<dbReference type="Pfam" id="PF04343">
    <property type="entry name" value="DUF488"/>
    <property type="match status" value="1"/>
</dbReference>
<dbReference type="EMBL" id="MSLT01000012">
    <property type="protein sequence ID" value="OUD14631.1"/>
    <property type="molecule type" value="Genomic_DNA"/>
</dbReference>
<evidence type="ECO:0000313" key="1">
    <source>
        <dbReference type="EMBL" id="OUD14631.1"/>
    </source>
</evidence>
<dbReference type="Proteomes" id="UP000194798">
    <property type="component" value="Unassembled WGS sequence"/>
</dbReference>
<evidence type="ECO:0008006" key="3">
    <source>
        <dbReference type="Google" id="ProtNLM"/>
    </source>
</evidence>
<proteinExistence type="predicted"/>
<dbReference type="AlphaFoldDB" id="A0A251X9I5"/>
<gene>
    <name evidence="1" type="ORF">TPSD3_05920</name>
</gene>
<dbReference type="OrthoDB" id="9789109at2"/>
<comment type="caution">
    <text evidence="1">The sequence shown here is derived from an EMBL/GenBank/DDBJ whole genome shotgun (WGS) entry which is preliminary data.</text>
</comment>
<sequence>MKIFTIGFTKKTAKQFFLNLKKAGVKCVIDARLNNTSQLAGFTKKEDLKFFLQEICNIDYLHLPNLAPTKIILETYKNTKNWKLYEEQFINLMTSRQIETLDPKIINNSCLLCSEETPEFCHRRLVAEYLYAKWEQVEIQHL</sequence>
<dbReference type="InterPro" id="IPR007438">
    <property type="entry name" value="DUF488"/>
</dbReference>
<keyword evidence="2" id="KW-1185">Reference proteome</keyword>
<protein>
    <recommendedName>
        <fullName evidence="3">DUF488 domain-containing protein</fullName>
    </recommendedName>
</protein>
<evidence type="ECO:0000313" key="2">
    <source>
        <dbReference type="Proteomes" id="UP000194798"/>
    </source>
</evidence>
<accession>A0A251X9I5</accession>
<dbReference type="PANTHER" id="PTHR39337:SF1">
    <property type="entry name" value="BLR5642 PROTEIN"/>
    <property type="match status" value="1"/>
</dbReference>
<name>A0A251X9I5_9GAMM</name>
<reference evidence="1 2" key="1">
    <citation type="submission" date="2016-12" db="EMBL/GenBank/DDBJ databases">
        <title>Thioflexothrix psekupsii D3 genome sequencing and assembly.</title>
        <authorList>
            <person name="Fomenkov A."/>
            <person name="Vincze T."/>
            <person name="Grabovich M."/>
            <person name="Anton B.P."/>
            <person name="Dubinina G."/>
            <person name="Orlova M."/>
            <person name="Belousova E."/>
            <person name="Roberts R.J."/>
        </authorList>
    </citation>
    <scope>NUCLEOTIDE SEQUENCE [LARGE SCALE GENOMIC DNA]</scope>
    <source>
        <strain evidence="1">D3</strain>
    </source>
</reference>